<evidence type="ECO:0000256" key="6">
    <source>
        <dbReference type="ARBA" id="ARBA00023098"/>
    </source>
</evidence>
<dbReference type="EMBL" id="UINC01183086">
    <property type="protein sequence ID" value="SVD93652.1"/>
    <property type="molecule type" value="Genomic_DNA"/>
</dbReference>
<evidence type="ECO:0000256" key="4">
    <source>
        <dbReference type="ARBA" id="ARBA00022832"/>
    </source>
</evidence>
<name>A0A382ZDV1_9ZZZZ</name>
<evidence type="ECO:0000313" key="8">
    <source>
        <dbReference type="EMBL" id="SVD93652.1"/>
    </source>
</evidence>
<protein>
    <recommendedName>
        <fullName evidence="9">Enoyl-[acyl-carrier-protein] reductase (NADH)</fullName>
    </recommendedName>
</protein>
<dbReference type="InterPro" id="IPR014358">
    <property type="entry name" value="Enoyl-ACP_Rdtase_NADH"/>
</dbReference>
<keyword evidence="4" id="KW-0276">Fatty acid metabolism</keyword>
<dbReference type="Pfam" id="PF13561">
    <property type="entry name" value="adh_short_C2"/>
    <property type="match status" value="1"/>
</dbReference>
<dbReference type="PIRSF" id="PIRSF000094">
    <property type="entry name" value="Enoyl-ACP_rdct"/>
    <property type="match status" value="1"/>
</dbReference>
<evidence type="ECO:0000256" key="5">
    <source>
        <dbReference type="ARBA" id="ARBA00023002"/>
    </source>
</evidence>
<dbReference type="PANTHER" id="PTHR43159">
    <property type="entry name" value="ENOYL-[ACYL-CARRIER-PROTEIN] REDUCTASE"/>
    <property type="match status" value="1"/>
</dbReference>
<dbReference type="SUPFAM" id="SSF51735">
    <property type="entry name" value="NAD(P)-binding Rossmann-fold domains"/>
    <property type="match status" value="1"/>
</dbReference>
<evidence type="ECO:0008006" key="9">
    <source>
        <dbReference type="Google" id="ProtNLM"/>
    </source>
</evidence>
<feature type="non-terminal residue" evidence="8">
    <location>
        <position position="204"/>
    </location>
</feature>
<dbReference type="GO" id="GO:0004318">
    <property type="term" value="F:enoyl-[acyl-carrier-protein] reductase (NADH) activity"/>
    <property type="evidence" value="ECO:0007669"/>
    <property type="project" value="InterPro"/>
</dbReference>
<accession>A0A382ZDV1</accession>
<sequence>MIDLTGKKGLILGVGNQRSIAWAMAEQFHQQGAELGLTYLTDPKGRFEANVRKLGEQVGASFIHECDVADDHSIQEMADSLKAKWDRLDFLIHSLAYADQQDLQIPFSSTSREGFTKAHQISAFSLMPLTAHMLPLMKEAGGASILSISFIGSVLAVPNYNVMGPAKASLESSMRYLARELGPESIRANVISAGAIRTISSSGI</sequence>
<dbReference type="PRINTS" id="PR00081">
    <property type="entry name" value="GDHRDH"/>
</dbReference>
<dbReference type="Gene3D" id="3.40.50.720">
    <property type="entry name" value="NAD(P)-binding Rossmann-like Domain"/>
    <property type="match status" value="1"/>
</dbReference>
<dbReference type="InterPro" id="IPR036291">
    <property type="entry name" value="NAD(P)-bd_dom_sf"/>
</dbReference>
<proteinExistence type="inferred from homology"/>
<keyword evidence="7" id="KW-0275">Fatty acid biosynthesis</keyword>
<reference evidence="8" key="1">
    <citation type="submission" date="2018-05" db="EMBL/GenBank/DDBJ databases">
        <authorList>
            <person name="Lanie J.A."/>
            <person name="Ng W.-L."/>
            <person name="Kazmierczak K.M."/>
            <person name="Andrzejewski T.M."/>
            <person name="Davidsen T.M."/>
            <person name="Wayne K.J."/>
            <person name="Tettelin H."/>
            <person name="Glass J.I."/>
            <person name="Rusch D."/>
            <person name="Podicherti R."/>
            <person name="Tsui H.-C.T."/>
            <person name="Winkler M.E."/>
        </authorList>
    </citation>
    <scope>NUCLEOTIDE SEQUENCE</scope>
</reference>
<dbReference type="InterPro" id="IPR002347">
    <property type="entry name" value="SDR_fam"/>
</dbReference>
<evidence type="ECO:0000256" key="3">
    <source>
        <dbReference type="ARBA" id="ARBA00022516"/>
    </source>
</evidence>
<keyword evidence="5" id="KW-0560">Oxidoreductase</keyword>
<dbReference type="AlphaFoldDB" id="A0A382ZDV1"/>
<dbReference type="GO" id="GO:0006633">
    <property type="term" value="P:fatty acid biosynthetic process"/>
    <property type="evidence" value="ECO:0007669"/>
    <property type="project" value="UniProtKB-KW"/>
</dbReference>
<gene>
    <name evidence="8" type="ORF">METZ01_LOCUS446506</name>
</gene>
<evidence type="ECO:0000256" key="2">
    <source>
        <dbReference type="ARBA" id="ARBA00009233"/>
    </source>
</evidence>
<evidence type="ECO:0000256" key="7">
    <source>
        <dbReference type="ARBA" id="ARBA00023160"/>
    </source>
</evidence>
<comment type="similarity">
    <text evidence="2">Belongs to the short-chain dehydrogenases/reductases (SDR) family. FabI subfamily.</text>
</comment>
<keyword evidence="3" id="KW-0444">Lipid biosynthesis</keyword>
<evidence type="ECO:0000256" key="1">
    <source>
        <dbReference type="ARBA" id="ARBA00005189"/>
    </source>
</evidence>
<keyword evidence="6" id="KW-0443">Lipid metabolism</keyword>
<dbReference type="PANTHER" id="PTHR43159:SF2">
    <property type="entry name" value="ENOYL-[ACYL-CARRIER-PROTEIN] REDUCTASE [NADH], CHLOROPLASTIC"/>
    <property type="match status" value="1"/>
</dbReference>
<organism evidence="8">
    <name type="scientific">marine metagenome</name>
    <dbReference type="NCBI Taxonomy" id="408172"/>
    <lineage>
        <taxon>unclassified sequences</taxon>
        <taxon>metagenomes</taxon>
        <taxon>ecological metagenomes</taxon>
    </lineage>
</organism>
<comment type="pathway">
    <text evidence="1">Lipid metabolism.</text>
</comment>